<accession>A0A7S1KQ09</accession>
<feature type="compositionally biased region" description="Polar residues" evidence="1">
    <location>
        <begin position="163"/>
        <end position="182"/>
    </location>
</feature>
<reference evidence="3" key="1">
    <citation type="submission" date="2021-01" db="EMBL/GenBank/DDBJ databases">
        <authorList>
            <person name="Corre E."/>
            <person name="Pelletier E."/>
            <person name="Niang G."/>
            <person name="Scheremetjew M."/>
            <person name="Finn R."/>
            <person name="Kale V."/>
            <person name="Holt S."/>
            <person name="Cochrane G."/>
            <person name="Meng A."/>
            <person name="Brown T."/>
            <person name="Cohen L."/>
        </authorList>
    </citation>
    <scope>NUCLEOTIDE SEQUENCE</scope>
    <source>
        <strain evidence="3">WS</strain>
    </source>
</reference>
<dbReference type="InterPro" id="IPR051291">
    <property type="entry name" value="CIMAP"/>
</dbReference>
<dbReference type="Pfam" id="PF07004">
    <property type="entry name" value="SHIPPO-rpt"/>
    <property type="match status" value="4"/>
</dbReference>
<protein>
    <recommendedName>
        <fullName evidence="2">ApaG domain-containing protein</fullName>
    </recommendedName>
</protein>
<dbReference type="PROSITE" id="PS51087">
    <property type="entry name" value="APAG"/>
    <property type="match status" value="1"/>
</dbReference>
<name>A0A7S1KQ09_9EUKA</name>
<dbReference type="PANTHER" id="PTHR21580">
    <property type="entry name" value="SHIPPO-1-RELATED"/>
    <property type="match status" value="1"/>
</dbReference>
<feature type="compositionally biased region" description="Polar residues" evidence="1">
    <location>
        <begin position="378"/>
        <end position="391"/>
    </location>
</feature>
<feature type="domain" description="ApaG" evidence="2">
    <location>
        <begin position="1"/>
        <end position="72"/>
    </location>
</feature>
<evidence type="ECO:0000313" key="3">
    <source>
        <dbReference type="EMBL" id="CAD9081419.1"/>
    </source>
</evidence>
<feature type="region of interest" description="Disordered" evidence="1">
    <location>
        <begin position="224"/>
        <end position="250"/>
    </location>
</feature>
<feature type="compositionally biased region" description="Basic residues" evidence="1">
    <location>
        <begin position="349"/>
        <end position="358"/>
    </location>
</feature>
<proteinExistence type="predicted"/>
<dbReference type="InterPro" id="IPR007474">
    <property type="entry name" value="ApaG_domain"/>
</dbReference>
<evidence type="ECO:0000259" key="2">
    <source>
        <dbReference type="PROSITE" id="PS51087"/>
    </source>
</evidence>
<dbReference type="PANTHER" id="PTHR21580:SF28">
    <property type="entry name" value="BOREALIN N-TERMINAL DOMAIN-CONTAINING PROTEIN-RELATED"/>
    <property type="match status" value="1"/>
</dbReference>
<feature type="compositionally biased region" description="Polar residues" evidence="1">
    <location>
        <begin position="304"/>
        <end position="313"/>
    </location>
</feature>
<feature type="compositionally biased region" description="Polar residues" evidence="1">
    <location>
        <begin position="360"/>
        <end position="370"/>
    </location>
</feature>
<dbReference type="InterPro" id="IPR010736">
    <property type="entry name" value="SHIPPO-rpt"/>
</dbReference>
<gene>
    <name evidence="3" type="ORF">PCOS0759_LOCUS4659</name>
</gene>
<organism evidence="3">
    <name type="scientific">Percolomonas cosmopolitus</name>
    <dbReference type="NCBI Taxonomy" id="63605"/>
    <lineage>
        <taxon>Eukaryota</taxon>
        <taxon>Discoba</taxon>
        <taxon>Heterolobosea</taxon>
        <taxon>Tetramitia</taxon>
        <taxon>Eutetramitia</taxon>
        <taxon>Percolomonadidae</taxon>
        <taxon>Percolomonas</taxon>
    </lineage>
</organism>
<dbReference type="EMBL" id="HBGD01005614">
    <property type="protein sequence ID" value="CAD9081419.1"/>
    <property type="molecule type" value="Transcribed_RNA"/>
</dbReference>
<evidence type="ECO:0000256" key="1">
    <source>
        <dbReference type="SAM" id="MobiDB-lite"/>
    </source>
</evidence>
<feature type="region of interest" description="Disordered" evidence="1">
    <location>
        <begin position="163"/>
        <end position="209"/>
    </location>
</feature>
<feature type="region of interest" description="Disordered" evidence="1">
    <location>
        <begin position="114"/>
        <end position="134"/>
    </location>
</feature>
<feature type="region of interest" description="Disordered" evidence="1">
    <location>
        <begin position="295"/>
        <end position="401"/>
    </location>
</feature>
<sequence length="401" mass="44137">MVIIKPNSYIAEQPFINPSPAVGQYEISSQFTQSSNSATMKGKFRPTYEELVRQTFPSPMDYDILEADNDVHWKKIKKRNAFGSFTKEPRKGEFLKTGHQGGMVGYESPKQWGSTHGATKWHKDSLSPKTPNRLSKSTEVFRDHAGGPGPGAFFEEGVPSTIDNRGSKFGTSTRFKPSNGVSQDDWENTVGPGHYFPEKSSPSKRMGVEMRGRTYSDVDYVAKERQAFPAPNQYSPEKSRRTPPANQKRGFTMGARLTTTFGASGMGSSNLGSSLFSTMTSGSFNSNLGPGSYNIRSSIGADGRSTSLKSSWKTPKRERSPGPGEYISPDDWVRKPAAPSYSFGGRNLPKLKGKRAHARFTSSRSPSPSKQNREATPGPSSYNIPSSFETNITKRKGFSMK</sequence>
<dbReference type="AlphaFoldDB" id="A0A7S1KQ09"/>